<organism evidence="5 6">
    <name type="scientific">Neoroseomonas alkaliterrae</name>
    <dbReference type="NCBI Taxonomy" id="1452450"/>
    <lineage>
        <taxon>Bacteria</taxon>
        <taxon>Pseudomonadati</taxon>
        <taxon>Pseudomonadota</taxon>
        <taxon>Alphaproteobacteria</taxon>
        <taxon>Acetobacterales</taxon>
        <taxon>Acetobacteraceae</taxon>
        <taxon>Neoroseomonas</taxon>
    </lineage>
</organism>
<evidence type="ECO:0000256" key="1">
    <source>
        <dbReference type="ARBA" id="ARBA00006432"/>
    </source>
</evidence>
<dbReference type="Gene3D" id="3.40.50.12780">
    <property type="entry name" value="N-terminal domain of ligase-like"/>
    <property type="match status" value="1"/>
</dbReference>
<dbReference type="GO" id="GO:0006631">
    <property type="term" value="P:fatty acid metabolic process"/>
    <property type="evidence" value="ECO:0007669"/>
    <property type="project" value="TreeGrafter"/>
</dbReference>
<sequence>MALLARWAEATPDKVAAHFPDIGAEVTFRQLDARANRAAQWLIALGLEPGDGIAMLMDNRPEFLELAFACRRAGLYYTPLSVHLRPAEVAYTMKDAGAKAIIVSPALASPATALLRGGATGDAPRFAVGEGVEGYASYEDALAAFPDPAPLPERPVGREFLYSSGTTGLPKGIKRPLVPWENRLAPEWDMSWKEIYGFGPDTIYLCPAPLYHAAPHGYTIRRTIAEGGTAVVMAKFEPLRALELIERYRVTHSQWVPTMFVRLLALPEEERTRFDLSSHRCAIHAAAPCPVGVKRRMIEWWGPIVWEYYAGSEGVGTTVVSPQDWLARPGTVGRPVNGVRIHICDEEGRELPPGEVGRICFEGAPRFAYHNAPEKTAAAYDARGWASLGDLGRVDEEGWLFLSDRRADLILSGGVNVYPAEVEQALTRHPGIAEAAVVGIPHEDLGEQVHAVIVPRDPRADQAALRAELEALCREHLAGPKRPRSWEFAEELPRSEAGKLLRRILKERYLSPP</sequence>
<name>A0A840XNR1_9PROT</name>
<evidence type="ECO:0000259" key="3">
    <source>
        <dbReference type="Pfam" id="PF00501"/>
    </source>
</evidence>
<dbReference type="Gene3D" id="3.30.300.30">
    <property type="match status" value="1"/>
</dbReference>
<dbReference type="PROSITE" id="PS00455">
    <property type="entry name" value="AMP_BINDING"/>
    <property type="match status" value="1"/>
</dbReference>
<dbReference type="InterPro" id="IPR025110">
    <property type="entry name" value="AMP-bd_C"/>
</dbReference>
<dbReference type="InterPro" id="IPR020845">
    <property type="entry name" value="AMP-binding_CS"/>
</dbReference>
<dbReference type="Proteomes" id="UP000562254">
    <property type="component" value="Unassembled WGS sequence"/>
</dbReference>
<evidence type="ECO:0000259" key="4">
    <source>
        <dbReference type="Pfam" id="PF13193"/>
    </source>
</evidence>
<dbReference type="RefSeq" id="WP_184484760.1">
    <property type="nucleotide sequence ID" value="NZ_JAAEDJ010000004.1"/>
</dbReference>
<feature type="domain" description="AMP-dependent synthetase/ligase" evidence="3">
    <location>
        <begin position="5"/>
        <end position="364"/>
    </location>
</feature>
<proteinExistence type="inferred from homology"/>
<dbReference type="Pfam" id="PF13193">
    <property type="entry name" value="AMP-binding_C"/>
    <property type="match status" value="1"/>
</dbReference>
<evidence type="ECO:0000256" key="2">
    <source>
        <dbReference type="ARBA" id="ARBA00022598"/>
    </source>
</evidence>
<accession>A0A840XNR1</accession>
<dbReference type="GO" id="GO:0031956">
    <property type="term" value="F:medium-chain fatty acid-CoA ligase activity"/>
    <property type="evidence" value="ECO:0007669"/>
    <property type="project" value="TreeGrafter"/>
</dbReference>
<feature type="domain" description="AMP-binding enzyme C-terminal" evidence="4">
    <location>
        <begin position="421"/>
        <end position="499"/>
    </location>
</feature>
<dbReference type="AlphaFoldDB" id="A0A840XNR1"/>
<dbReference type="SUPFAM" id="SSF56801">
    <property type="entry name" value="Acetyl-CoA synthetase-like"/>
    <property type="match status" value="1"/>
</dbReference>
<dbReference type="InterPro" id="IPR000873">
    <property type="entry name" value="AMP-dep_synth/lig_dom"/>
</dbReference>
<keyword evidence="6" id="KW-1185">Reference proteome</keyword>
<comment type="caution">
    <text evidence="5">The sequence shown here is derived from an EMBL/GenBank/DDBJ whole genome shotgun (WGS) entry which is preliminary data.</text>
</comment>
<evidence type="ECO:0000313" key="6">
    <source>
        <dbReference type="Proteomes" id="UP000562254"/>
    </source>
</evidence>
<reference evidence="5 6" key="1">
    <citation type="submission" date="2020-08" db="EMBL/GenBank/DDBJ databases">
        <title>Genomic Encyclopedia of Type Strains, Phase IV (KMG-IV): sequencing the most valuable type-strain genomes for metagenomic binning, comparative biology and taxonomic classification.</title>
        <authorList>
            <person name="Goeker M."/>
        </authorList>
    </citation>
    <scope>NUCLEOTIDE SEQUENCE [LARGE SCALE GENOMIC DNA]</scope>
    <source>
        <strain evidence="5 6">DSM 25895</strain>
    </source>
</reference>
<keyword evidence="2 5" id="KW-0436">Ligase</keyword>
<evidence type="ECO:0000313" key="5">
    <source>
        <dbReference type="EMBL" id="MBB5690205.1"/>
    </source>
</evidence>
<dbReference type="PANTHER" id="PTHR43201">
    <property type="entry name" value="ACYL-COA SYNTHETASE"/>
    <property type="match status" value="1"/>
</dbReference>
<dbReference type="PANTHER" id="PTHR43201:SF5">
    <property type="entry name" value="MEDIUM-CHAIN ACYL-COA LIGASE ACSF2, MITOCHONDRIAL"/>
    <property type="match status" value="1"/>
</dbReference>
<dbReference type="Pfam" id="PF00501">
    <property type="entry name" value="AMP-binding"/>
    <property type="match status" value="1"/>
</dbReference>
<protein>
    <submittedName>
        <fullName evidence="5">Acyl-CoA synthetase (AMP-forming)/AMP-acid ligase II</fullName>
    </submittedName>
</protein>
<dbReference type="InterPro" id="IPR042099">
    <property type="entry name" value="ANL_N_sf"/>
</dbReference>
<gene>
    <name evidence="5" type="ORF">FHS88_002338</name>
</gene>
<dbReference type="InterPro" id="IPR045851">
    <property type="entry name" value="AMP-bd_C_sf"/>
</dbReference>
<comment type="similarity">
    <text evidence="1">Belongs to the ATP-dependent AMP-binding enzyme family.</text>
</comment>
<dbReference type="EMBL" id="JACIJE010000006">
    <property type="protein sequence ID" value="MBB5690205.1"/>
    <property type="molecule type" value="Genomic_DNA"/>
</dbReference>